<reference evidence="1 2" key="1">
    <citation type="submission" date="2022-08" db="EMBL/GenBank/DDBJ databases">
        <title>Bacterial and archaeal communities from various locations to study Microbial Dark Matter (Phase II).</title>
        <authorList>
            <person name="Stepanauskas R."/>
        </authorList>
    </citation>
    <scope>NUCLEOTIDE SEQUENCE [LARGE SCALE GENOMIC DNA]</scope>
    <source>
        <strain evidence="1 2">PD1</strain>
    </source>
</reference>
<organism evidence="1 2">
    <name type="scientific">Candidatus Fervidibacter sacchari</name>
    <dbReference type="NCBI Taxonomy" id="1448929"/>
    <lineage>
        <taxon>Bacteria</taxon>
        <taxon>Candidatus Fervidibacterota</taxon>
        <taxon>Candidatus Fervidibacter</taxon>
    </lineage>
</organism>
<name>A0ABT2EN84_9BACT</name>
<keyword evidence="2" id="KW-1185">Reference proteome</keyword>
<comment type="caution">
    <text evidence="1">The sequence shown here is derived from an EMBL/GenBank/DDBJ whole genome shotgun (WGS) entry which is preliminary data.</text>
</comment>
<proteinExistence type="predicted"/>
<dbReference type="RefSeq" id="WP_259094953.1">
    <property type="nucleotide sequence ID" value="NZ_CP130454.1"/>
</dbReference>
<evidence type="ECO:0000313" key="2">
    <source>
        <dbReference type="Proteomes" id="UP001204798"/>
    </source>
</evidence>
<dbReference type="Proteomes" id="UP001204798">
    <property type="component" value="Unassembled WGS sequence"/>
</dbReference>
<sequence>MPSRKNGGEWRIASGEWFSGGQCSCAAKKKISAHQEWFGELNFCLTEKISDRNFGTSGDVPSRLLACFSRLRTVDTDLESVVKIGRAKFLPSRNSSDWRVANGSLEGSAPALPKISVVWEHDPPVNKHQTPNEFGAQKFRHQPLAKANSMDGSGKLLR</sequence>
<evidence type="ECO:0000313" key="1">
    <source>
        <dbReference type="EMBL" id="MCS3918896.1"/>
    </source>
</evidence>
<protein>
    <submittedName>
        <fullName evidence="1">Uncharacterized protein</fullName>
    </submittedName>
</protein>
<gene>
    <name evidence="1" type="ORF">M2350_001296</name>
</gene>
<accession>A0ABT2EN84</accession>
<dbReference type="EMBL" id="JANUCP010000002">
    <property type="protein sequence ID" value="MCS3918896.1"/>
    <property type="molecule type" value="Genomic_DNA"/>
</dbReference>